<dbReference type="GO" id="GO:0015074">
    <property type="term" value="P:DNA integration"/>
    <property type="evidence" value="ECO:0007669"/>
    <property type="project" value="UniProtKB-KW"/>
</dbReference>
<name>A0AA49FLK0_9PROT</name>
<dbReference type="GO" id="GO:0006310">
    <property type="term" value="P:DNA recombination"/>
    <property type="evidence" value="ECO:0007669"/>
    <property type="project" value="UniProtKB-KW"/>
</dbReference>
<evidence type="ECO:0000256" key="3">
    <source>
        <dbReference type="ARBA" id="ARBA00023172"/>
    </source>
</evidence>
<dbReference type="InterPro" id="IPR011010">
    <property type="entry name" value="DNA_brk_join_enz"/>
</dbReference>
<reference evidence="5" key="1">
    <citation type="journal article" date="2023" name="Nat. Microbiol.">
        <title>Enrichment and characterization of a nitric oxide-reducing microbial community in a continuous bioreactor.</title>
        <authorList>
            <person name="Garrido-Amador P."/>
            <person name="Stortenbeker N."/>
            <person name="Wessels H.J.C.T."/>
            <person name="Speth D.R."/>
            <person name="Garcia-Heredia I."/>
            <person name="Kartal B."/>
        </authorList>
    </citation>
    <scope>NUCLEOTIDE SEQUENCE</scope>
    <source>
        <strain evidence="5">MAG1</strain>
    </source>
</reference>
<dbReference type="PANTHER" id="PTHR30349">
    <property type="entry name" value="PHAGE INTEGRASE-RELATED"/>
    <property type="match status" value="1"/>
</dbReference>
<dbReference type="InterPro" id="IPR002104">
    <property type="entry name" value="Integrase_catalytic"/>
</dbReference>
<evidence type="ECO:0000259" key="4">
    <source>
        <dbReference type="PROSITE" id="PS51898"/>
    </source>
</evidence>
<dbReference type="InterPro" id="IPR013762">
    <property type="entry name" value="Integrase-like_cat_sf"/>
</dbReference>
<protein>
    <submittedName>
        <fullName evidence="5">Site-specific integrase</fullName>
    </submittedName>
</protein>
<dbReference type="Gene3D" id="1.10.150.130">
    <property type="match status" value="1"/>
</dbReference>
<dbReference type="PROSITE" id="PS51898">
    <property type="entry name" value="TYR_RECOMBINASE"/>
    <property type="match status" value="1"/>
</dbReference>
<evidence type="ECO:0000256" key="2">
    <source>
        <dbReference type="ARBA" id="ARBA00023125"/>
    </source>
</evidence>
<gene>
    <name evidence="5" type="ORF">OHM77_00140</name>
</gene>
<keyword evidence="1" id="KW-0229">DNA integration</keyword>
<dbReference type="EMBL" id="CP107246">
    <property type="protein sequence ID" value="WIM05732.1"/>
    <property type="molecule type" value="Genomic_DNA"/>
</dbReference>
<dbReference type="PANTHER" id="PTHR30349:SF94">
    <property type="entry name" value="INTEGRASE_RECOMBINASE HI_1414-RELATED"/>
    <property type="match status" value="1"/>
</dbReference>
<evidence type="ECO:0000256" key="1">
    <source>
        <dbReference type="ARBA" id="ARBA00022908"/>
    </source>
</evidence>
<dbReference type="GO" id="GO:0003677">
    <property type="term" value="F:DNA binding"/>
    <property type="evidence" value="ECO:0007669"/>
    <property type="project" value="UniProtKB-KW"/>
</dbReference>
<feature type="domain" description="Tyr recombinase" evidence="4">
    <location>
        <begin position="176"/>
        <end position="346"/>
    </location>
</feature>
<dbReference type="Pfam" id="PF00589">
    <property type="entry name" value="Phage_integrase"/>
    <property type="match status" value="1"/>
</dbReference>
<dbReference type="Gene3D" id="1.10.443.10">
    <property type="entry name" value="Intergrase catalytic core"/>
    <property type="match status" value="1"/>
</dbReference>
<evidence type="ECO:0000313" key="5">
    <source>
        <dbReference type="EMBL" id="WIM05732.1"/>
    </source>
</evidence>
<dbReference type="KEGG" id="npv:OHM77_00140"/>
<dbReference type="SUPFAM" id="SSF56349">
    <property type="entry name" value="DNA breaking-rejoining enzymes"/>
    <property type="match status" value="1"/>
</dbReference>
<sequence>MATFTQRVSGWWQAKVRKRGFPPESKSFRTKTEAEAWALQVEASMAQGGFISSSLAERTTLKDLAKQFKEDFAPEHYRGEAWERKLSQLVSRLGSYSLAAITPTVIGKKYRDERLKDKDSRYKKDPATAPCVSPATVKGEIDLLSKMLDVAVKEFGIALPAGNPVANVRKPKGATARDRRLTADEWDALVVQCTASGNPWLLPAVTLSVETAMRQGELLQLEWRMIDKKRRIAFLLNPEMIKTGEPRAVPLSSKAMAALEGLPKAIKGKVIPLGRMTLYKAFERACNRASIENYCWHDLRHEALSRLAERGDFTVLEMAAVSGHKTLQMLKRYTHLQAEKLATKLG</sequence>
<dbReference type="InterPro" id="IPR010998">
    <property type="entry name" value="Integrase_recombinase_N"/>
</dbReference>
<dbReference type="Proteomes" id="UP001234916">
    <property type="component" value="Chromosome"/>
</dbReference>
<dbReference type="InterPro" id="IPR050090">
    <property type="entry name" value="Tyrosine_recombinase_XerCD"/>
</dbReference>
<dbReference type="CDD" id="cd00796">
    <property type="entry name" value="INT_Rci_Hp1_C"/>
    <property type="match status" value="1"/>
</dbReference>
<organism evidence="5">
    <name type="scientific">Candidatus Nitricoxidivorans perseverans</name>
    <dbReference type="NCBI Taxonomy" id="2975601"/>
    <lineage>
        <taxon>Bacteria</taxon>
        <taxon>Pseudomonadati</taxon>
        <taxon>Pseudomonadota</taxon>
        <taxon>Betaproteobacteria</taxon>
        <taxon>Nitrosomonadales</taxon>
        <taxon>Sterolibacteriaceae</taxon>
        <taxon>Candidatus Nitricoxidivorans</taxon>
    </lineage>
</organism>
<proteinExistence type="predicted"/>
<dbReference type="AlphaFoldDB" id="A0AA49FLK0"/>
<accession>A0AA49FLK0</accession>
<keyword evidence="2" id="KW-0238">DNA-binding</keyword>
<keyword evidence="3" id="KW-0233">DNA recombination</keyword>